<dbReference type="InterPro" id="IPR003018">
    <property type="entry name" value="GAF"/>
</dbReference>
<gene>
    <name evidence="8" type="ORF">MKQ68_10890</name>
</gene>
<keyword evidence="3" id="KW-0597">Phosphoprotein</keyword>
<feature type="domain" description="PAS" evidence="6">
    <location>
        <begin position="6"/>
        <end position="76"/>
    </location>
</feature>
<dbReference type="Gene3D" id="3.30.450.20">
    <property type="entry name" value="PAS domain"/>
    <property type="match status" value="2"/>
</dbReference>
<evidence type="ECO:0000256" key="1">
    <source>
        <dbReference type="ARBA" id="ARBA00000085"/>
    </source>
</evidence>
<dbReference type="InterPro" id="IPR013655">
    <property type="entry name" value="PAS_fold_3"/>
</dbReference>
<dbReference type="PANTHER" id="PTHR43304">
    <property type="entry name" value="PHYTOCHROME-LIKE PROTEIN CPH1"/>
    <property type="match status" value="1"/>
</dbReference>
<accession>A0ABY6J7N0</accession>
<feature type="domain" description="PAS" evidence="6">
    <location>
        <begin position="302"/>
        <end position="372"/>
    </location>
</feature>
<evidence type="ECO:0000256" key="3">
    <source>
        <dbReference type="ARBA" id="ARBA00022553"/>
    </source>
</evidence>
<dbReference type="InterPro" id="IPR029016">
    <property type="entry name" value="GAF-like_dom_sf"/>
</dbReference>
<dbReference type="SMART" id="SM00091">
    <property type="entry name" value="PAS"/>
    <property type="match status" value="2"/>
</dbReference>
<evidence type="ECO:0000256" key="4">
    <source>
        <dbReference type="ARBA" id="ARBA00022679"/>
    </source>
</evidence>
<keyword evidence="5" id="KW-0418">Kinase</keyword>
<sequence length="405" mass="46484">MINSQEQYLLASIVESSQDSIVTIDLDRVVTSWNKGAENLYGYTADEVIGRPLAMVMLPKDVADLIDKVDDIIDEITVPVYETVRLHKSGREVEMEIFLSPVRDASGRVRGVSTIARDISARKLQELQYWEKQKMFLLTLSDSIRLLRDTRRIQQVVTKAMVDYFDVTACYYLQIGDDSDTVTALEGSSKHDALQLPPGLKVSDFGGSVFAAYNEGRTFFYEDIDTDPAFTEAERALYRTFNARASIGVPLFKDSRFVALLGLTNDAARKWSAEDIALIKETAERTWAAVERAQAEEALRQSQLRLQLITDLVPDLLWDSEPDGSTNWYNHRWMEYTGQSPEEAPGWRWINAIHADDREASAKRYHEAVKKGETLRQEHRIRRYDGVYRWFVVHVFPQKNERGRW</sequence>
<keyword evidence="9" id="KW-1185">Reference proteome</keyword>
<dbReference type="SUPFAM" id="SSF55785">
    <property type="entry name" value="PYP-like sensor domain (PAS domain)"/>
    <property type="match status" value="2"/>
</dbReference>
<protein>
    <recommendedName>
        <fullName evidence="2">histidine kinase</fullName>
        <ecNumber evidence="2">2.7.13.3</ecNumber>
    </recommendedName>
</protein>
<dbReference type="EC" id="2.7.13.3" evidence="2"/>
<feature type="domain" description="PAC" evidence="7">
    <location>
        <begin position="79"/>
        <end position="131"/>
    </location>
</feature>
<organism evidence="8 9">
    <name type="scientific">Chitinophaga horti</name>
    <dbReference type="NCBI Taxonomy" id="2920382"/>
    <lineage>
        <taxon>Bacteria</taxon>
        <taxon>Pseudomonadati</taxon>
        <taxon>Bacteroidota</taxon>
        <taxon>Chitinophagia</taxon>
        <taxon>Chitinophagales</taxon>
        <taxon>Chitinophagaceae</taxon>
        <taxon>Chitinophaga</taxon>
    </lineage>
</organism>
<evidence type="ECO:0000259" key="6">
    <source>
        <dbReference type="PROSITE" id="PS50112"/>
    </source>
</evidence>
<evidence type="ECO:0000313" key="8">
    <source>
        <dbReference type="EMBL" id="UYQ95607.1"/>
    </source>
</evidence>
<dbReference type="Pfam" id="PF01590">
    <property type="entry name" value="GAF"/>
    <property type="match status" value="1"/>
</dbReference>
<evidence type="ECO:0000259" key="7">
    <source>
        <dbReference type="PROSITE" id="PS50113"/>
    </source>
</evidence>
<dbReference type="SUPFAM" id="SSF55781">
    <property type="entry name" value="GAF domain-like"/>
    <property type="match status" value="1"/>
</dbReference>
<dbReference type="PROSITE" id="PS50113">
    <property type="entry name" value="PAC"/>
    <property type="match status" value="1"/>
</dbReference>
<evidence type="ECO:0000256" key="5">
    <source>
        <dbReference type="ARBA" id="ARBA00022777"/>
    </source>
</evidence>
<dbReference type="EMBL" id="CP107006">
    <property type="protein sequence ID" value="UYQ95607.1"/>
    <property type="molecule type" value="Genomic_DNA"/>
</dbReference>
<evidence type="ECO:0000313" key="9">
    <source>
        <dbReference type="Proteomes" id="UP001162741"/>
    </source>
</evidence>
<name>A0ABY6J7N0_9BACT</name>
<keyword evidence="4" id="KW-0808">Transferase</keyword>
<dbReference type="InterPro" id="IPR000014">
    <property type="entry name" value="PAS"/>
</dbReference>
<proteinExistence type="predicted"/>
<dbReference type="InterPro" id="IPR035965">
    <property type="entry name" value="PAS-like_dom_sf"/>
</dbReference>
<dbReference type="Pfam" id="PF08448">
    <property type="entry name" value="PAS_4"/>
    <property type="match status" value="1"/>
</dbReference>
<dbReference type="InterPro" id="IPR000700">
    <property type="entry name" value="PAS-assoc_C"/>
</dbReference>
<dbReference type="CDD" id="cd00130">
    <property type="entry name" value="PAS"/>
    <property type="match status" value="2"/>
</dbReference>
<dbReference type="PROSITE" id="PS50112">
    <property type="entry name" value="PAS"/>
    <property type="match status" value="2"/>
</dbReference>
<dbReference type="Pfam" id="PF08447">
    <property type="entry name" value="PAS_3"/>
    <property type="match status" value="1"/>
</dbReference>
<dbReference type="InterPro" id="IPR013656">
    <property type="entry name" value="PAS_4"/>
</dbReference>
<dbReference type="RefSeq" id="WP_264283323.1">
    <property type="nucleotide sequence ID" value="NZ_CP107006.1"/>
</dbReference>
<dbReference type="Proteomes" id="UP001162741">
    <property type="component" value="Chromosome"/>
</dbReference>
<reference evidence="8" key="1">
    <citation type="submission" date="2022-10" db="EMBL/GenBank/DDBJ databases">
        <title>Chitinophaga sp. nov., isolated from soil.</title>
        <authorList>
            <person name="Jeon C.O."/>
        </authorList>
    </citation>
    <scope>NUCLEOTIDE SEQUENCE</scope>
    <source>
        <strain evidence="8">R8</strain>
    </source>
</reference>
<comment type="catalytic activity">
    <reaction evidence="1">
        <text>ATP + protein L-histidine = ADP + protein N-phospho-L-histidine.</text>
        <dbReference type="EC" id="2.7.13.3"/>
    </reaction>
</comment>
<dbReference type="InterPro" id="IPR052162">
    <property type="entry name" value="Sensor_kinase/Photoreceptor"/>
</dbReference>
<dbReference type="Gene3D" id="3.30.450.40">
    <property type="match status" value="1"/>
</dbReference>
<dbReference type="NCBIfam" id="TIGR00229">
    <property type="entry name" value="sensory_box"/>
    <property type="match status" value="2"/>
</dbReference>
<dbReference type="PANTHER" id="PTHR43304:SF1">
    <property type="entry name" value="PAC DOMAIN-CONTAINING PROTEIN"/>
    <property type="match status" value="1"/>
</dbReference>
<dbReference type="SMART" id="SM00065">
    <property type="entry name" value="GAF"/>
    <property type="match status" value="1"/>
</dbReference>
<evidence type="ECO:0000256" key="2">
    <source>
        <dbReference type="ARBA" id="ARBA00012438"/>
    </source>
</evidence>